<dbReference type="SMART" id="SM00825">
    <property type="entry name" value="PKS_KS"/>
    <property type="match status" value="1"/>
</dbReference>
<evidence type="ECO:0000256" key="1">
    <source>
        <dbReference type="ARBA" id="ARBA00001957"/>
    </source>
</evidence>
<dbReference type="InterPro" id="IPR013154">
    <property type="entry name" value="ADH-like_N"/>
</dbReference>
<evidence type="ECO:0000256" key="6">
    <source>
        <dbReference type="ARBA" id="ARBA00022679"/>
    </source>
</evidence>
<evidence type="ECO:0000256" key="11">
    <source>
        <dbReference type="ARBA" id="ARBA00023315"/>
    </source>
</evidence>
<dbReference type="FunFam" id="3.40.47.10:FF:000019">
    <property type="entry name" value="Polyketide synthase type I"/>
    <property type="match status" value="1"/>
</dbReference>
<dbReference type="GO" id="GO:0004315">
    <property type="term" value="F:3-oxoacyl-[acyl-carrier-protein] synthase activity"/>
    <property type="evidence" value="ECO:0007669"/>
    <property type="project" value="InterPro"/>
</dbReference>
<gene>
    <name evidence="17" type="ORF">MNAB215_5158</name>
</gene>
<dbReference type="InterPro" id="IPR014030">
    <property type="entry name" value="Ketoacyl_synth_N"/>
</dbReference>
<keyword evidence="9" id="KW-0045">Antibiotic biosynthesis</keyword>
<keyword evidence="4" id="KW-0596">Phosphopantetheine</keyword>
<feature type="domain" description="Carrier" evidence="14">
    <location>
        <begin position="1970"/>
        <end position="2048"/>
    </location>
</feature>
<dbReference type="InterPro" id="IPR020806">
    <property type="entry name" value="PKS_PP-bd"/>
</dbReference>
<dbReference type="SMART" id="SM01294">
    <property type="entry name" value="PKS_PP_betabranch"/>
    <property type="match status" value="1"/>
</dbReference>
<keyword evidence="13" id="KW-0175">Coiled coil</keyword>
<dbReference type="InterPro" id="IPR042104">
    <property type="entry name" value="PKS_dehydratase_sf"/>
</dbReference>
<dbReference type="GO" id="GO:0016491">
    <property type="term" value="F:oxidoreductase activity"/>
    <property type="evidence" value="ECO:0007669"/>
    <property type="project" value="InterPro"/>
</dbReference>
<dbReference type="SUPFAM" id="SSF52151">
    <property type="entry name" value="FabD/lysophospholipase-like"/>
    <property type="match status" value="1"/>
</dbReference>
<dbReference type="InterPro" id="IPR020843">
    <property type="entry name" value="ER"/>
</dbReference>
<proteinExistence type="predicted"/>
<dbReference type="GO" id="GO:0033068">
    <property type="term" value="P:macrolide biosynthetic process"/>
    <property type="evidence" value="ECO:0007669"/>
    <property type="project" value="UniProtKB-ARBA"/>
</dbReference>
<keyword evidence="11" id="KW-0012">Acyltransferase</keyword>
<dbReference type="FunFam" id="1.10.1200.10:FF:000007">
    <property type="entry name" value="Probable polyketide synthase pks17"/>
    <property type="match status" value="1"/>
</dbReference>
<dbReference type="InterPro" id="IPR013968">
    <property type="entry name" value="PKS_KR"/>
</dbReference>
<dbReference type="Gene3D" id="3.40.47.10">
    <property type="match status" value="1"/>
</dbReference>
<dbReference type="InterPro" id="IPR015083">
    <property type="entry name" value="NorB/c/GfsB-D-like_docking"/>
</dbReference>
<evidence type="ECO:0000256" key="2">
    <source>
        <dbReference type="ARBA" id="ARBA00004792"/>
    </source>
</evidence>
<evidence type="ECO:0000259" key="16">
    <source>
        <dbReference type="PROSITE" id="PS52019"/>
    </source>
</evidence>
<dbReference type="InterPro" id="IPR036291">
    <property type="entry name" value="NAD(P)-bd_dom_sf"/>
</dbReference>
<feature type="region of interest" description="N-terminal hotdog fold" evidence="12">
    <location>
        <begin position="933"/>
        <end position="1056"/>
    </location>
</feature>
<dbReference type="Pfam" id="PF22953">
    <property type="entry name" value="SpnB_Rossmann"/>
    <property type="match status" value="1"/>
</dbReference>
<dbReference type="SMART" id="SM00829">
    <property type="entry name" value="PKS_ER"/>
    <property type="match status" value="1"/>
</dbReference>
<dbReference type="InterPro" id="IPR020807">
    <property type="entry name" value="PKS_DH"/>
</dbReference>
<accession>A0A2U3PGP2</accession>
<dbReference type="PROSITE" id="PS00012">
    <property type="entry name" value="PHOSPHOPANTETHEINE"/>
    <property type="match status" value="1"/>
</dbReference>
<dbReference type="InterPro" id="IPR016035">
    <property type="entry name" value="Acyl_Trfase/lysoPLipase"/>
</dbReference>
<dbReference type="Gene3D" id="3.40.50.720">
    <property type="entry name" value="NAD(P)-binding Rossmann-like Domain"/>
    <property type="match status" value="3"/>
</dbReference>
<name>A0A2U3PGP2_9MYCO</name>
<protein>
    <submittedName>
        <fullName evidence="17">RifB protein</fullName>
    </submittedName>
</protein>
<feature type="active site" description="Proton donor; for dehydratase activity" evidence="12">
    <location>
        <position position="1129"/>
    </location>
</feature>
<dbReference type="CDD" id="cd00833">
    <property type="entry name" value="PKS"/>
    <property type="match status" value="1"/>
</dbReference>
<evidence type="ECO:0000259" key="14">
    <source>
        <dbReference type="PROSITE" id="PS50075"/>
    </source>
</evidence>
<dbReference type="PROSITE" id="PS50075">
    <property type="entry name" value="CARRIER"/>
    <property type="match status" value="1"/>
</dbReference>
<comment type="pathway">
    <text evidence="3">Lipid metabolism.</text>
</comment>
<dbReference type="SUPFAM" id="SSF47336">
    <property type="entry name" value="ACP-like"/>
    <property type="match status" value="1"/>
</dbReference>
<dbReference type="SUPFAM" id="SSF50129">
    <property type="entry name" value="GroES-like"/>
    <property type="match status" value="1"/>
</dbReference>
<dbReference type="Pfam" id="PF14765">
    <property type="entry name" value="PS-DH"/>
    <property type="match status" value="1"/>
</dbReference>
<dbReference type="CDD" id="cd05195">
    <property type="entry name" value="enoyl_red"/>
    <property type="match status" value="1"/>
</dbReference>
<dbReference type="SMART" id="SM00823">
    <property type="entry name" value="PKS_PP"/>
    <property type="match status" value="1"/>
</dbReference>
<keyword evidence="7" id="KW-0276">Fatty acid metabolism</keyword>
<dbReference type="Proteomes" id="UP000240424">
    <property type="component" value="Unassembled WGS sequence"/>
</dbReference>
<dbReference type="Gene3D" id="3.90.180.10">
    <property type="entry name" value="Medium-chain alcohol dehydrogenases, catalytic domain"/>
    <property type="match status" value="1"/>
</dbReference>
<dbReference type="InterPro" id="IPR016039">
    <property type="entry name" value="Thiolase-like"/>
</dbReference>
<dbReference type="FunFam" id="3.40.50.720:FF:000381">
    <property type="entry name" value="Probable polyketide synthase pks17"/>
    <property type="match status" value="1"/>
</dbReference>
<dbReference type="SMART" id="SM00822">
    <property type="entry name" value="PKS_KR"/>
    <property type="match status" value="1"/>
</dbReference>
<dbReference type="Pfam" id="PF08240">
    <property type="entry name" value="ADH_N"/>
    <property type="match status" value="1"/>
</dbReference>
<feature type="active site" description="Proton acceptor; for dehydratase activity" evidence="12">
    <location>
        <position position="965"/>
    </location>
</feature>
<dbReference type="InterPro" id="IPR020841">
    <property type="entry name" value="PKS_Beta-ketoAc_synthase_dom"/>
</dbReference>
<feature type="domain" description="PKS/mFAS DH" evidence="16">
    <location>
        <begin position="933"/>
        <end position="1204"/>
    </location>
</feature>
<dbReference type="EMBL" id="FUEZ01000004">
    <property type="protein sequence ID" value="SPM42937.1"/>
    <property type="molecule type" value="Genomic_DNA"/>
</dbReference>
<dbReference type="CDD" id="cd08956">
    <property type="entry name" value="KR_3_FAS_SDR_x"/>
    <property type="match status" value="1"/>
</dbReference>
<dbReference type="Pfam" id="PF00109">
    <property type="entry name" value="ketoacyl-synt"/>
    <property type="match status" value="1"/>
</dbReference>
<dbReference type="Pfam" id="PF08990">
    <property type="entry name" value="Docking"/>
    <property type="match status" value="1"/>
</dbReference>
<dbReference type="Pfam" id="PF00550">
    <property type="entry name" value="PP-binding"/>
    <property type="match status" value="1"/>
</dbReference>
<feature type="coiled-coil region" evidence="13">
    <location>
        <begin position="12"/>
        <end position="39"/>
    </location>
</feature>
<evidence type="ECO:0000256" key="8">
    <source>
        <dbReference type="ARBA" id="ARBA00023098"/>
    </source>
</evidence>
<evidence type="ECO:0000259" key="15">
    <source>
        <dbReference type="PROSITE" id="PS52004"/>
    </source>
</evidence>
<dbReference type="Gene3D" id="3.40.366.10">
    <property type="entry name" value="Malonyl-Coenzyme A Acyl Carrier Protein, domain 2"/>
    <property type="match status" value="1"/>
</dbReference>
<sequence length="2134" mass="222115">MNSTPEELVKALRTSLKENERLKRENREYLALLTKEATEPVALVGMACRYPGGVDSPEALWELVVDGRDVVSDFPADRGWDLAGLFDPDPDATGKSYNRCGGFLSNVADFDAAFFGIAPSEALAMDPQQRLLLEVSWEALERARIDPITLRGSATGVFVGVFHGSYGGQGRVPGDLERYGLRGSTLSVASGRVAYSLGLQGPAVSVDTACSSSLVALHLAARSLRSGECDVALVGGVTVMATPAMFVEFSRQRALSVDGRCKAYAGAADGTGFAEGVGVLVVERLADARRLGHRVLAVVRGSAVNQDGASNGLATPNGPAQQRVIRAALESARLGTADVDLVEGHGTGTTLGDPIEAQAILATYGQDRPADQPLWLGSIKSNMGHTSAAAGVAGVIKMVQAMHHGVMPKTLHVDVPTPHVDWSAGAVSLLTDQRSWPPVDRPRRAGVSSFGISGTNAHVILEQAPPVESVGAPDDSGMPVAPWVLSARSAEALAGQAQRLLTRVQADQALGVADVGWSLVSTRSVFEHRAVVVGDRDELMVGLAGLAAGEPSANVVVGRAQTAGRTVFVFPGQGSQWLGMGAQLLDTAPVFAEQLNRCDKALGEHVEWSLIDVIRGAAGAPGLDRVDVVQPVLWAMMVSLAELWRSAGVHPDAVIGHSQGEIAAAYVAGALSLEDAARVVALRSRVLVQLSGAGGMVSLACGLERARELSAPSGDRLNIAAVNGVSAIVVSGEVDALEELMRRCESADVRARRIDVDYASHSAQVDAIREPLAQALSGIEPRSSAVTFFSTVSGEPIDTVGLNADYWYRSIRRTVQFEQAVRTASDSGYRVFIESSPHPVLIAGIEDTVVDRNLADAIVIPSLGRDDGGLDRFWLSAGQAHVAGVSVDWRSLLPGGHHVELPTYAFQGRRFWLPPLGIGGSDLGGLGLAGAEHGLLGAVVQRPDSGAVVLTGRLSLAAQPWLADHAVAGIVLFPGAGFVELALRAGDEVGCAVVEELTLSAPLLLPASDGVQVQVVVGAANSSGRRAVSVYSLGAQPDSEWTLHAEGALSTGPANTAADLSVWPPVGAVAVDVADAYEQLTRRGYEYGPAFQGLHAMWRLGNEVFAEVAVPEVAGVKVDSFGIHPVLMDAALHAMGVVGDQAETMLPFSWQGVCLHAAGASRARVRIAPVGVSAVSVDLADGTGLPILSVRELVVRPVSAAQLTAVAAAPRAGGGLLEVTWSPVSLEPNALAAAEVTVWEPSSGDAVASVYAATHEALGVLQSWLAGDDAHVLVVLTRGAVGLPGEDVTDLAGAAVWGLVRSAQAEQPGRVVLVDSDGSVDIADVVACGEPQVVVRHGVAHAARLTPARSVATLPAGQWRMNVGGGGTLEDLVVRPLPRVELAAGQVRVAVAAVGVNFRDVLVALGMYPGGGELGVEGSGVVVEVGSGVGGLSVGDAVTGLLGVVGSEAVVDARLVTAVPADWSLAEAAGVPVVFLTALYGLSVLAGVKAGERVLVHAATGGVGMAAVQLARHWGAEVFVTASRGKWDTLRAMGFDDDHIGDTRSLDFEAKFLATTGGAGVDVVLNSLAGEFLDASLRLLVGGGRFIEMGKTDLRDPEAVAAQHHDVYYRAFDLIEAGPDLTASMLSDLIELFDVGVLKPLPIKTFDVRSASAAYRFVSQARQIGKVVLTVPDGPGDAVLTGSGGGLAGGSVLITGGTGMAGSAVAAHLVARYGVAQVVLLSRSGADGEGVAELVDRLKAAGAEVSVLACDVSDRDALAALIAALPERYPLKGVFHAAGVLDDGLIASLTPQRVDTVLRAKVDGAWNLHELTRDMDVSAFVMFSSMAGIVGSPGQGNYAAANSFLDELATHRRAAGLAGLSVAWGLWEQASGMTGHLDERDKARMSRIGLAPMATEQALRFFDTAMLAERPVLVAARIDPRALADNGATLPPLLSQLVARPIRRVIDEADATSASTTSLVARLQGLSAEQRHSELVDLVCRNAATVLGRSNAGDINAGSVFQDLGFDSLTAVELRNRLKTATGLTLSPTLIFDYPTPIVLAEHLDTRLVVPAAAAEQPNLMARFNDITRELQALLNQPDWQPEDKPHLTTRIQTLLTTLSAHLDPHDQQEADDEDIHSASASELFAILDEELGS</sequence>
<dbReference type="InterPro" id="IPR014031">
    <property type="entry name" value="Ketoacyl_synth_C"/>
</dbReference>
<comment type="pathway">
    <text evidence="2">Antibiotic biosynthesis.</text>
</comment>
<evidence type="ECO:0000256" key="5">
    <source>
        <dbReference type="ARBA" id="ARBA00022553"/>
    </source>
</evidence>
<dbReference type="FunFam" id="3.40.50.720:FF:000209">
    <property type="entry name" value="Polyketide synthase Pks12"/>
    <property type="match status" value="1"/>
</dbReference>
<dbReference type="PANTHER" id="PTHR43775:SF51">
    <property type="entry name" value="INACTIVE PHENOLPHTHIOCEROL SYNTHESIS POLYKETIDE SYNTHASE TYPE I PKS1-RELATED"/>
    <property type="match status" value="1"/>
</dbReference>
<comment type="cofactor">
    <cofactor evidence="1">
        <name>pantetheine 4'-phosphate</name>
        <dbReference type="ChEBI" id="CHEBI:47942"/>
    </cofactor>
</comment>
<dbReference type="InterPro" id="IPR006162">
    <property type="entry name" value="Ppantetheine_attach_site"/>
</dbReference>
<dbReference type="InterPro" id="IPR036736">
    <property type="entry name" value="ACP-like_sf"/>
</dbReference>
<keyword evidence="5" id="KW-0597">Phosphoprotein</keyword>
<dbReference type="PROSITE" id="PS00606">
    <property type="entry name" value="KS3_1"/>
    <property type="match status" value="1"/>
</dbReference>
<evidence type="ECO:0000256" key="3">
    <source>
        <dbReference type="ARBA" id="ARBA00005189"/>
    </source>
</evidence>
<dbReference type="GO" id="GO:0031177">
    <property type="term" value="F:phosphopantetheine binding"/>
    <property type="evidence" value="ECO:0007669"/>
    <property type="project" value="InterPro"/>
</dbReference>
<evidence type="ECO:0000256" key="4">
    <source>
        <dbReference type="ARBA" id="ARBA00022450"/>
    </source>
</evidence>
<dbReference type="Gene3D" id="3.30.70.3290">
    <property type="match status" value="1"/>
</dbReference>
<organism evidence="17 18">
    <name type="scientific">Mycobacterium numidiamassiliense</name>
    <dbReference type="NCBI Taxonomy" id="1841861"/>
    <lineage>
        <taxon>Bacteria</taxon>
        <taxon>Bacillati</taxon>
        <taxon>Actinomycetota</taxon>
        <taxon>Actinomycetes</taxon>
        <taxon>Mycobacteriales</taxon>
        <taxon>Mycobacteriaceae</taxon>
        <taxon>Mycobacterium</taxon>
    </lineage>
</organism>
<keyword evidence="18" id="KW-1185">Reference proteome</keyword>
<dbReference type="STRING" id="1841861.GCA_900157365_03478"/>
<evidence type="ECO:0000313" key="18">
    <source>
        <dbReference type="Proteomes" id="UP000240424"/>
    </source>
</evidence>
<dbReference type="InterPro" id="IPR016036">
    <property type="entry name" value="Malonyl_transacylase_ACP-bd"/>
</dbReference>
<dbReference type="InterPro" id="IPR001227">
    <property type="entry name" value="Ac_transferase_dom_sf"/>
</dbReference>
<dbReference type="PROSITE" id="PS52004">
    <property type="entry name" value="KS3_2"/>
    <property type="match status" value="1"/>
</dbReference>
<dbReference type="Pfam" id="PF13602">
    <property type="entry name" value="ADH_zinc_N_2"/>
    <property type="match status" value="1"/>
</dbReference>
<dbReference type="GO" id="GO:0004312">
    <property type="term" value="F:fatty acid synthase activity"/>
    <property type="evidence" value="ECO:0007669"/>
    <property type="project" value="TreeGrafter"/>
</dbReference>
<dbReference type="PROSITE" id="PS52019">
    <property type="entry name" value="PKS_MFAS_DH"/>
    <property type="match status" value="1"/>
</dbReference>
<feature type="region of interest" description="C-terminal hotdog fold" evidence="12">
    <location>
        <begin position="1068"/>
        <end position="1204"/>
    </location>
</feature>
<dbReference type="GO" id="GO:0006633">
    <property type="term" value="P:fatty acid biosynthetic process"/>
    <property type="evidence" value="ECO:0007669"/>
    <property type="project" value="InterPro"/>
</dbReference>
<dbReference type="SUPFAM" id="SSF53901">
    <property type="entry name" value="Thiolase-like"/>
    <property type="match status" value="1"/>
</dbReference>
<dbReference type="Pfam" id="PF16197">
    <property type="entry name" value="KAsynt_C_assoc"/>
    <property type="match status" value="1"/>
</dbReference>
<reference evidence="17 18" key="1">
    <citation type="submission" date="2017-01" db="EMBL/GenBank/DDBJ databases">
        <authorList>
            <consortium name="Urmite Genomes"/>
        </authorList>
    </citation>
    <scope>NUCLEOTIDE SEQUENCE [LARGE SCALE GENOMIC DNA]</scope>
    <source>
        <strain evidence="17 18">AB215</strain>
    </source>
</reference>
<dbReference type="SMART" id="SM00826">
    <property type="entry name" value="PKS_DH"/>
    <property type="match status" value="1"/>
</dbReference>
<dbReference type="Pfam" id="PF08659">
    <property type="entry name" value="KR"/>
    <property type="match status" value="1"/>
</dbReference>
<dbReference type="RefSeq" id="WP_077081290.1">
    <property type="nucleotide sequence ID" value="NZ_FUEZ01000004.1"/>
</dbReference>
<dbReference type="InterPro" id="IPR057326">
    <property type="entry name" value="KR_dom"/>
</dbReference>
<evidence type="ECO:0000256" key="12">
    <source>
        <dbReference type="PROSITE-ProRule" id="PRU01363"/>
    </source>
</evidence>
<dbReference type="Pfam" id="PF21089">
    <property type="entry name" value="PKS_DH_N"/>
    <property type="match status" value="1"/>
</dbReference>
<dbReference type="InterPro" id="IPR049552">
    <property type="entry name" value="PKS_DH_N"/>
</dbReference>
<dbReference type="Gene3D" id="3.10.129.110">
    <property type="entry name" value="Polyketide synthase dehydratase"/>
    <property type="match status" value="1"/>
</dbReference>
<dbReference type="InterPro" id="IPR018201">
    <property type="entry name" value="Ketoacyl_synth_AS"/>
</dbReference>
<keyword evidence="8" id="KW-0443">Lipid metabolism</keyword>
<evidence type="ECO:0000256" key="10">
    <source>
        <dbReference type="ARBA" id="ARBA00023268"/>
    </source>
</evidence>
<dbReference type="OrthoDB" id="4516163at2"/>
<keyword evidence="10" id="KW-0511">Multifunctional enzyme</keyword>
<dbReference type="Pfam" id="PF00698">
    <property type="entry name" value="Acyl_transf_1"/>
    <property type="match status" value="1"/>
</dbReference>
<dbReference type="FunFam" id="3.90.180.10:FF:000032">
    <property type="entry name" value="Probable polyketide synthase pks1"/>
    <property type="match status" value="1"/>
</dbReference>
<dbReference type="Gene3D" id="1.10.1200.10">
    <property type="entry name" value="ACP-like"/>
    <property type="match status" value="1"/>
</dbReference>
<dbReference type="InterPro" id="IPR009081">
    <property type="entry name" value="PP-bd_ACP"/>
</dbReference>
<dbReference type="InterPro" id="IPR049900">
    <property type="entry name" value="PKS_mFAS_DH"/>
</dbReference>
<dbReference type="InterPro" id="IPR049551">
    <property type="entry name" value="PKS_DH_C"/>
</dbReference>
<evidence type="ECO:0000256" key="9">
    <source>
        <dbReference type="ARBA" id="ARBA00023194"/>
    </source>
</evidence>
<feature type="domain" description="Ketosynthase family 3 (KS3)" evidence="15">
    <location>
        <begin position="38"/>
        <end position="463"/>
    </location>
</feature>
<dbReference type="InterPro" id="IPR014043">
    <property type="entry name" value="Acyl_transferase_dom"/>
</dbReference>
<dbReference type="SMART" id="SM00827">
    <property type="entry name" value="PKS_AT"/>
    <property type="match status" value="1"/>
</dbReference>
<dbReference type="SUPFAM" id="SSF55048">
    <property type="entry name" value="Probable ACP-binding domain of malonyl-CoA ACP transacylase"/>
    <property type="match status" value="1"/>
</dbReference>
<dbReference type="InterPro" id="IPR032821">
    <property type="entry name" value="PKS_assoc"/>
</dbReference>
<evidence type="ECO:0000256" key="7">
    <source>
        <dbReference type="ARBA" id="ARBA00022832"/>
    </source>
</evidence>
<dbReference type="FunFam" id="3.40.366.10:FF:000002">
    <property type="entry name" value="Probable polyketide synthase 2"/>
    <property type="match status" value="1"/>
</dbReference>
<dbReference type="PANTHER" id="PTHR43775">
    <property type="entry name" value="FATTY ACID SYNTHASE"/>
    <property type="match status" value="1"/>
</dbReference>
<dbReference type="SUPFAM" id="SSF51735">
    <property type="entry name" value="NAD(P)-binding Rossmann-fold domains"/>
    <property type="match status" value="3"/>
</dbReference>
<dbReference type="InterPro" id="IPR055123">
    <property type="entry name" value="SpnB-like_Rossmann"/>
</dbReference>
<dbReference type="Pfam" id="PF02801">
    <property type="entry name" value="Ketoacyl-synt_C"/>
    <property type="match status" value="1"/>
</dbReference>
<dbReference type="FunFam" id="3.10.129.110:FF:000003">
    <property type="entry name" value="Probable polyketide synthase pks1"/>
    <property type="match status" value="1"/>
</dbReference>
<evidence type="ECO:0000313" key="17">
    <source>
        <dbReference type="EMBL" id="SPM42937.1"/>
    </source>
</evidence>
<keyword evidence="6" id="KW-0808">Transferase</keyword>
<evidence type="ECO:0000256" key="13">
    <source>
        <dbReference type="SAM" id="Coils"/>
    </source>
</evidence>
<dbReference type="InterPro" id="IPR050091">
    <property type="entry name" value="PKS_NRPS_Biosynth_Enz"/>
</dbReference>
<dbReference type="InterPro" id="IPR011032">
    <property type="entry name" value="GroES-like_sf"/>
</dbReference>